<evidence type="ECO:0000256" key="1">
    <source>
        <dbReference type="SAM" id="MobiDB-lite"/>
    </source>
</evidence>
<dbReference type="EMBL" id="JANPWB010000004">
    <property type="protein sequence ID" value="KAJ1191666.1"/>
    <property type="molecule type" value="Genomic_DNA"/>
</dbReference>
<feature type="region of interest" description="Disordered" evidence="1">
    <location>
        <begin position="1"/>
        <end position="32"/>
    </location>
</feature>
<organism evidence="2 3">
    <name type="scientific">Pleurodeles waltl</name>
    <name type="common">Iberian ribbed newt</name>
    <dbReference type="NCBI Taxonomy" id="8319"/>
    <lineage>
        <taxon>Eukaryota</taxon>
        <taxon>Metazoa</taxon>
        <taxon>Chordata</taxon>
        <taxon>Craniata</taxon>
        <taxon>Vertebrata</taxon>
        <taxon>Euteleostomi</taxon>
        <taxon>Amphibia</taxon>
        <taxon>Batrachia</taxon>
        <taxon>Caudata</taxon>
        <taxon>Salamandroidea</taxon>
        <taxon>Salamandridae</taxon>
        <taxon>Pleurodelinae</taxon>
        <taxon>Pleurodeles</taxon>
    </lineage>
</organism>
<sequence length="215" mass="23766">MGKDRTNKETQPTQMGQYTAQNSGASLQKDHPLEKGAEPIGAQILAAIVSSRHAMQTQIVAIAVNVNLLRADLNVVAERLVATEKEVTCLQSDMDMLKALVAILEAKTHKLEARVESPEAAWDWLERNDETGTPDFLHGKSSGRPRGTVEVHIAAHRSTRHHCAGRGSRVIVRSDRTLSLERQRQERKEDKLFVQTVTSDASSGRLSPEVRTEDS</sequence>
<name>A0AAV7UTH3_PLEWA</name>
<feature type="compositionally biased region" description="Polar residues" evidence="1">
    <location>
        <begin position="195"/>
        <end position="205"/>
    </location>
</feature>
<feature type="compositionally biased region" description="Polar residues" evidence="1">
    <location>
        <begin position="9"/>
        <end position="26"/>
    </location>
</feature>
<dbReference type="Proteomes" id="UP001066276">
    <property type="component" value="Chromosome 2_2"/>
</dbReference>
<evidence type="ECO:0000313" key="2">
    <source>
        <dbReference type="EMBL" id="KAJ1191666.1"/>
    </source>
</evidence>
<feature type="region of interest" description="Disordered" evidence="1">
    <location>
        <begin position="181"/>
        <end position="215"/>
    </location>
</feature>
<evidence type="ECO:0000313" key="3">
    <source>
        <dbReference type="Proteomes" id="UP001066276"/>
    </source>
</evidence>
<accession>A0AAV7UTH3</accession>
<reference evidence="2" key="1">
    <citation type="journal article" date="2022" name="bioRxiv">
        <title>Sequencing and chromosome-scale assembly of the giantPleurodeles waltlgenome.</title>
        <authorList>
            <person name="Brown T."/>
            <person name="Elewa A."/>
            <person name="Iarovenko S."/>
            <person name="Subramanian E."/>
            <person name="Araus A.J."/>
            <person name="Petzold A."/>
            <person name="Susuki M."/>
            <person name="Suzuki K.-i.T."/>
            <person name="Hayashi T."/>
            <person name="Toyoda A."/>
            <person name="Oliveira C."/>
            <person name="Osipova E."/>
            <person name="Leigh N.D."/>
            <person name="Simon A."/>
            <person name="Yun M.H."/>
        </authorList>
    </citation>
    <scope>NUCLEOTIDE SEQUENCE</scope>
    <source>
        <strain evidence="2">20211129_DDA</strain>
        <tissue evidence="2">Liver</tissue>
    </source>
</reference>
<feature type="compositionally biased region" description="Basic and acidic residues" evidence="1">
    <location>
        <begin position="181"/>
        <end position="192"/>
    </location>
</feature>
<keyword evidence="3" id="KW-1185">Reference proteome</keyword>
<gene>
    <name evidence="2" type="ORF">NDU88_000982</name>
</gene>
<comment type="caution">
    <text evidence="2">The sequence shown here is derived from an EMBL/GenBank/DDBJ whole genome shotgun (WGS) entry which is preliminary data.</text>
</comment>
<dbReference type="AlphaFoldDB" id="A0AAV7UTH3"/>
<protein>
    <submittedName>
        <fullName evidence="2">Uncharacterized protein</fullName>
    </submittedName>
</protein>
<proteinExistence type="predicted"/>